<evidence type="ECO:0008006" key="11">
    <source>
        <dbReference type="Google" id="ProtNLM"/>
    </source>
</evidence>
<keyword evidence="3" id="KW-1003">Cell membrane</keyword>
<evidence type="ECO:0000256" key="1">
    <source>
        <dbReference type="ARBA" id="ARBA00004162"/>
    </source>
</evidence>
<name>A0A381QXH4_9ZZZZ</name>
<keyword evidence="8 9" id="KW-0472">Membrane</keyword>
<reference evidence="10" key="1">
    <citation type="submission" date="2018-05" db="EMBL/GenBank/DDBJ databases">
        <authorList>
            <person name="Lanie J.A."/>
            <person name="Ng W.-L."/>
            <person name="Kazmierczak K.M."/>
            <person name="Andrzejewski T.M."/>
            <person name="Davidsen T.M."/>
            <person name="Wayne K.J."/>
            <person name="Tettelin H."/>
            <person name="Glass J.I."/>
            <person name="Rusch D."/>
            <person name="Podicherti R."/>
            <person name="Tsui H.-C.T."/>
            <person name="Winkler M.E."/>
        </authorList>
    </citation>
    <scope>NUCLEOTIDE SEQUENCE</scope>
</reference>
<evidence type="ECO:0000256" key="4">
    <source>
        <dbReference type="ARBA" id="ARBA00022692"/>
    </source>
</evidence>
<feature type="transmembrane region" description="Helical" evidence="9">
    <location>
        <begin position="6"/>
        <end position="26"/>
    </location>
</feature>
<organism evidence="10">
    <name type="scientific">marine metagenome</name>
    <dbReference type="NCBI Taxonomy" id="408172"/>
    <lineage>
        <taxon>unclassified sequences</taxon>
        <taxon>metagenomes</taxon>
        <taxon>ecological metagenomes</taxon>
    </lineage>
</organism>
<dbReference type="GO" id="GO:0005886">
    <property type="term" value="C:plasma membrane"/>
    <property type="evidence" value="ECO:0007669"/>
    <property type="project" value="UniProtKB-SubCell"/>
</dbReference>
<dbReference type="GO" id="GO:0043953">
    <property type="term" value="P:protein transport by the Tat complex"/>
    <property type="evidence" value="ECO:0007669"/>
    <property type="project" value="InterPro"/>
</dbReference>
<protein>
    <recommendedName>
        <fullName evidence="11">Sec-independent protein translocase protein TatA</fullName>
    </recommendedName>
</protein>
<evidence type="ECO:0000256" key="9">
    <source>
        <dbReference type="SAM" id="Phobius"/>
    </source>
</evidence>
<dbReference type="InterPro" id="IPR003369">
    <property type="entry name" value="TatA/B/E"/>
</dbReference>
<proteinExistence type="inferred from homology"/>
<dbReference type="HAMAP" id="MF_00236">
    <property type="entry name" value="TatA_E"/>
    <property type="match status" value="1"/>
</dbReference>
<keyword evidence="6 9" id="KW-1133">Transmembrane helix</keyword>
<evidence type="ECO:0000313" key="10">
    <source>
        <dbReference type="EMBL" id="SUZ82243.1"/>
    </source>
</evidence>
<accession>A0A381QXH4</accession>
<evidence type="ECO:0000256" key="8">
    <source>
        <dbReference type="ARBA" id="ARBA00023136"/>
    </source>
</evidence>
<evidence type="ECO:0000256" key="7">
    <source>
        <dbReference type="ARBA" id="ARBA00023010"/>
    </source>
</evidence>
<comment type="subcellular location">
    <subcellularLocation>
        <location evidence="1">Cell membrane</location>
        <topology evidence="1">Single-pass membrane protein</topology>
    </subcellularLocation>
</comment>
<evidence type="ECO:0000256" key="5">
    <source>
        <dbReference type="ARBA" id="ARBA00022927"/>
    </source>
</evidence>
<dbReference type="PANTHER" id="PTHR42982">
    <property type="entry name" value="SEC-INDEPENDENT PROTEIN TRANSLOCASE PROTEIN TATA"/>
    <property type="match status" value="1"/>
</dbReference>
<sequence length="59" mass="6421">MSYQMAVIGFWEVALMLGVLMIFFGAKKLPQLARGLGSGIRNFKGELSAPAEESKDGEE</sequence>
<dbReference type="Pfam" id="PF02416">
    <property type="entry name" value="TatA_B_E"/>
    <property type="match status" value="1"/>
</dbReference>
<keyword evidence="5" id="KW-0653">Protein transport</keyword>
<dbReference type="InterPro" id="IPR006312">
    <property type="entry name" value="TatA/E"/>
</dbReference>
<gene>
    <name evidence="10" type="ORF">METZ01_LOCUS35097</name>
</gene>
<keyword evidence="4 9" id="KW-0812">Transmembrane</keyword>
<keyword evidence="2" id="KW-0813">Transport</keyword>
<evidence type="ECO:0000256" key="3">
    <source>
        <dbReference type="ARBA" id="ARBA00022475"/>
    </source>
</evidence>
<dbReference type="EMBL" id="UINC01001498">
    <property type="protein sequence ID" value="SUZ82243.1"/>
    <property type="molecule type" value="Genomic_DNA"/>
</dbReference>
<dbReference type="Gene3D" id="1.20.5.3310">
    <property type="match status" value="1"/>
</dbReference>
<dbReference type="AlphaFoldDB" id="A0A381QXH4"/>
<dbReference type="PANTHER" id="PTHR42982:SF1">
    <property type="entry name" value="SEC-INDEPENDENT PROTEIN TRANSLOCASE PROTEIN TATA"/>
    <property type="match status" value="1"/>
</dbReference>
<evidence type="ECO:0000256" key="2">
    <source>
        <dbReference type="ARBA" id="ARBA00022448"/>
    </source>
</evidence>
<keyword evidence="7" id="KW-0811">Translocation</keyword>
<evidence type="ECO:0000256" key="6">
    <source>
        <dbReference type="ARBA" id="ARBA00022989"/>
    </source>
</evidence>